<name>A0A5N6QAQ6_9ROSI</name>
<feature type="region of interest" description="Disordered" evidence="1">
    <location>
        <begin position="33"/>
        <end position="53"/>
    </location>
</feature>
<gene>
    <name evidence="2" type="ORF">FH972_001109</name>
</gene>
<organism evidence="2 3">
    <name type="scientific">Carpinus fangiana</name>
    <dbReference type="NCBI Taxonomy" id="176857"/>
    <lineage>
        <taxon>Eukaryota</taxon>
        <taxon>Viridiplantae</taxon>
        <taxon>Streptophyta</taxon>
        <taxon>Embryophyta</taxon>
        <taxon>Tracheophyta</taxon>
        <taxon>Spermatophyta</taxon>
        <taxon>Magnoliopsida</taxon>
        <taxon>eudicotyledons</taxon>
        <taxon>Gunneridae</taxon>
        <taxon>Pentapetalae</taxon>
        <taxon>rosids</taxon>
        <taxon>fabids</taxon>
        <taxon>Fagales</taxon>
        <taxon>Betulaceae</taxon>
        <taxon>Carpinus</taxon>
    </lineage>
</organism>
<dbReference type="AlphaFoldDB" id="A0A5N6QAQ6"/>
<evidence type="ECO:0000256" key="1">
    <source>
        <dbReference type="SAM" id="MobiDB-lite"/>
    </source>
</evidence>
<dbReference type="EMBL" id="CM017321">
    <property type="protein sequence ID" value="KAE7996378.1"/>
    <property type="molecule type" value="Genomic_DNA"/>
</dbReference>
<reference evidence="2 3" key="1">
    <citation type="submission" date="2019-06" db="EMBL/GenBank/DDBJ databases">
        <title>A chromosomal-level reference genome of Carpinus fangiana (Coryloideae, Betulaceae).</title>
        <authorList>
            <person name="Yang X."/>
            <person name="Wang Z."/>
            <person name="Zhang L."/>
            <person name="Hao G."/>
            <person name="Liu J."/>
            <person name="Yang Y."/>
        </authorList>
    </citation>
    <scope>NUCLEOTIDE SEQUENCE [LARGE SCALE GENOMIC DNA]</scope>
    <source>
        <strain evidence="2">Cfa_2016G</strain>
        <tissue evidence="2">Leaf</tissue>
    </source>
</reference>
<proteinExistence type="predicted"/>
<accession>A0A5N6QAQ6</accession>
<evidence type="ECO:0000313" key="3">
    <source>
        <dbReference type="Proteomes" id="UP000327013"/>
    </source>
</evidence>
<evidence type="ECO:0000313" key="2">
    <source>
        <dbReference type="EMBL" id="KAE7996378.1"/>
    </source>
</evidence>
<sequence length="93" mass="11020">MAETRRLEVAGRVSERQQQEEMMLETMVERWSSRWRPNQASKKPDRRPMTDPNAKTVAVAWRGRWSFGGWAGVVISGGDWINHTRRWIKPRKR</sequence>
<keyword evidence="3" id="KW-1185">Reference proteome</keyword>
<protein>
    <submittedName>
        <fullName evidence="2">Uncharacterized protein</fullName>
    </submittedName>
</protein>
<dbReference type="Proteomes" id="UP000327013">
    <property type="component" value="Chromosome 1"/>
</dbReference>